<proteinExistence type="predicted"/>
<comment type="caution">
    <text evidence="2">The sequence shown here is derived from an EMBL/GenBank/DDBJ whole genome shotgun (WGS) entry which is preliminary data.</text>
</comment>
<accession>A0AAV7U6G1</accession>
<gene>
    <name evidence="2" type="ORF">NDU88_000926</name>
</gene>
<sequence length="111" mass="12206">MSSGSKNQRERQWQKSAWQPGDYNWLKCGELGMPKKGGKRENQSVVICEENGDGTEEELTEETGRTEGGDKAIECQSVQVVGSVVSKGGKEVTLGKEPDADTKDTSDVWQR</sequence>
<evidence type="ECO:0000313" key="3">
    <source>
        <dbReference type="Proteomes" id="UP001066276"/>
    </source>
</evidence>
<reference evidence="2" key="1">
    <citation type="journal article" date="2022" name="bioRxiv">
        <title>Sequencing and chromosome-scale assembly of the giantPleurodeles waltlgenome.</title>
        <authorList>
            <person name="Brown T."/>
            <person name="Elewa A."/>
            <person name="Iarovenko S."/>
            <person name="Subramanian E."/>
            <person name="Araus A.J."/>
            <person name="Petzold A."/>
            <person name="Susuki M."/>
            <person name="Suzuki K.-i.T."/>
            <person name="Hayashi T."/>
            <person name="Toyoda A."/>
            <person name="Oliveira C."/>
            <person name="Osipova E."/>
            <person name="Leigh N.D."/>
            <person name="Simon A."/>
            <person name="Yun M.H."/>
        </authorList>
    </citation>
    <scope>NUCLEOTIDE SEQUENCE</scope>
    <source>
        <strain evidence="2">20211129_DDA</strain>
        <tissue evidence="2">Liver</tissue>
    </source>
</reference>
<feature type="compositionally biased region" description="Acidic residues" evidence="1">
    <location>
        <begin position="50"/>
        <end position="61"/>
    </location>
</feature>
<dbReference type="Proteomes" id="UP001066276">
    <property type="component" value="Chromosome 3_1"/>
</dbReference>
<evidence type="ECO:0000256" key="1">
    <source>
        <dbReference type="SAM" id="MobiDB-lite"/>
    </source>
</evidence>
<keyword evidence="3" id="KW-1185">Reference proteome</keyword>
<name>A0AAV7U6G1_PLEWA</name>
<evidence type="ECO:0000313" key="2">
    <source>
        <dbReference type="EMBL" id="KAJ1184116.1"/>
    </source>
</evidence>
<feature type="region of interest" description="Disordered" evidence="1">
    <location>
        <begin position="89"/>
        <end position="111"/>
    </location>
</feature>
<protein>
    <submittedName>
        <fullName evidence="2">Uncharacterized protein</fullName>
    </submittedName>
</protein>
<feature type="region of interest" description="Disordered" evidence="1">
    <location>
        <begin position="49"/>
        <end position="70"/>
    </location>
</feature>
<organism evidence="2 3">
    <name type="scientific">Pleurodeles waltl</name>
    <name type="common">Iberian ribbed newt</name>
    <dbReference type="NCBI Taxonomy" id="8319"/>
    <lineage>
        <taxon>Eukaryota</taxon>
        <taxon>Metazoa</taxon>
        <taxon>Chordata</taxon>
        <taxon>Craniata</taxon>
        <taxon>Vertebrata</taxon>
        <taxon>Euteleostomi</taxon>
        <taxon>Amphibia</taxon>
        <taxon>Batrachia</taxon>
        <taxon>Caudata</taxon>
        <taxon>Salamandroidea</taxon>
        <taxon>Salamandridae</taxon>
        <taxon>Pleurodelinae</taxon>
        <taxon>Pleurodeles</taxon>
    </lineage>
</organism>
<dbReference type="EMBL" id="JANPWB010000005">
    <property type="protein sequence ID" value="KAJ1184116.1"/>
    <property type="molecule type" value="Genomic_DNA"/>
</dbReference>
<dbReference type="AlphaFoldDB" id="A0AAV7U6G1"/>